<evidence type="ECO:0000313" key="2">
    <source>
        <dbReference type="Proteomes" id="UP000283872"/>
    </source>
</evidence>
<reference evidence="1 2" key="1">
    <citation type="submission" date="2018-08" db="EMBL/GenBank/DDBJ databases">
        <title>A genome reference for cultivated species of the human gut microbiota.</title>
        <authorList>
            <person name="Zou Y."/>
            <person name="Xue W."/>
            <person name="Luo G."/>
        </authorList>
    </citation>
    <scope>NUCLEOTIDE SEQUENCE [LARGE SCALE GENOMIC DNA]</scope>
    <source>
        <strain evidence="1 2">AF24-12</strain>
    </source>
</reference>
<sequence>MQIKTKFDIGDAVYLLDGYKIRHANIVGVFFQQIGEAPCSIQYKFAVFPTRKESEVFKTKEELIKHISK</sequence>
<evidence type="ECO:0000313" key="1">
    <source>
        <dbReference type="EMBL" id="RGS17958.1"/>
    </source>
</evidence>
<name>A0A3R6ANL0_9BACT</name>
<gene>
    <name evidence="1" type="ORF">DWY11_04035</name>
</gene>
<comment type="caution">
    <text evidence="1">The sequence shown here is derived from an EMBL/GenBank/DDBJ whole genome shotgun (WGS) entry which is preliminary data.</text>
</comment>
<dbReference type="EMBL" id="QRVA01000006">
    <property type="protein sequence ID" value="RGS17958.1"/>
    <property type="molecule type" value="Genomic_DNA"/>
</dbReference>
<organism evidence="1 2">
    <name type="scientific">Segatella copri</name>
    <dbReference type="NCBI Taxonomy" id="165179"/>
    <lineage>
        <taxon>Bacteria</taxon>
        <taxon>Pseudomonadati</taxon>
        <taxon>Bacteroidota</taxon>
        <taxon>Bacteroidia</taxon>
        <taxon>Bacteroidales</taxon>
        <taxon>Prevotellaceae</taxon>
        <taxon>Segatella</taxon>
    </lineage>
</organism>
<dbReference type="Proteomes" id="UP000283872">
    <property type="component" value="Unassembled WGS sequence"/>
</dbReference>
<protein>
    <submittedName>
        <fullName evidence="1">Uncharacterized protein</fullName>
    </submittedName>
</protein>
<proteinExistence type="predicted"/>
<dbReference type="AlphaFoldDB" id="A0A3R6ANL0"/>
<accession>A0A3R6ANL0</accession>